<name>A0A251YKG6_9MICO</name>
<proteinExistence type="predicted"/>
<accession>A0A251YKG6</accession>
<dbReference type="RefSeq" id="WP_086517105.1">
    <property type="nucleotide sequence ID" value="NZ_MDJY01000033.1"/>
</dbReference>
<dbReference type="EMBL" id="MDJY01000033">
    <property type="protein sequence ID" value="OUE24649.1"/>
    <property type="molecule type" value="Genomic_DNA"/>
</dbReference>
<sequence length="84" mass="8693">MTLLMEGPARTGASALAEAPTRVEEVDAARADALGADAFGADALLAEAFGFTITHRGREAEVVMADVTLCCSTCCSCSSKQQPR</sequence>
<organism evidence="1 2">
    <name type="scientific">Clavibacter michiganensis</name>
    <dbReference type="NCBI Taxonomy" id="28447"/>
    <lineage>
        <taxon>Bacteria</taxon>
        <taxon>Bacillati</taxon>
        <taxon>Actinomycetota</taxon>
        <taxon>Actinomycetes</taxon>
        <taxon>Micrococcales</taxon>
        <taxon>Microbacteriaceae</taxon>
        <taxon>Clavibacter</taxon>
    </lineage>
</organism>
<gene>
    <name evidence="1" type="ORF">BFL36_06140</name>
</gene>
<reference evidence="1 2" key="1">
    <citation type="submission" date="2016-08" db="EMBL/GenBank/DDBJ databases">
        <title>Genome sequence of Clavibacter michiganensis spp strain CFBP8017.</title>
        <authorList>
            <person name="Thapa S.P."/>
            <person name="Coaker G."/>
            <person name="Jacques M.-A."/>
        </authorList>
    </citation>
    <scope>NUCLEOTIDE SEQUENCE [LARGE SCALE GENOMIC DNA]</scope>
    <source>
        <strain evidence="1">CFBP8017</strain>
    </source>
</reference>
<protein>
    <submittedName>
        <fullName evidence="1">Uncharacterized protein</fullName>
    </submittedName>
</protein>
<dbReference type="AlphaFoldDB" id="A0A251YKG6"/>
<dbReference type="Proteomes" id="UP000195011">
    <property type="component" value="Unassembled WGS sequence"/>
</dbReference>
<comment type="caution">
    <text evidence="1">The sequence shown here is derived from an EMBL/GenBank/DDBJ whole genome shotgun (WGS) entry which is preliminary data.</text>
</comment>
<evidence type="ECO:0000313" key="2">
    <source>
        <dbReference type="Proteomes" id="UP000195011"/>
    </source>
</evidence>
<evidence type="ECO:0000313" key="1">
    <source>
        <dbReference type="EMBL" id="OUE24649.1"/>
    </source>
</evidence>